<gene>
    <name evidence="1" type="ORF">D3P08_15790</name>
</gene>
<dbReference type="OrthoDB" id="2376696at2"/>
<dbReference type="InterPro" id="IPR020256">
    <property type="entry name" value="Spore_coat_CotJA"/>
</dbReference>
<keyword evidence="2" id="KW-1185">Reference proteome</keyword>
<reference evidence="1 2" key="1">
    <citation type="submission" date="2018-09" db="EMBL/GenBank/DDBJ databases">
        <title>Paenibacillus aracenensis nov. sp. isolated from a cave in southern Spain.</title>
        <authorList>
            <person name="Jurado V."/>
            <person name="Gutierrez-Patricio S."/>
            <person name="Gonzalez-Pimentel J.L."/>
            <person name="Miller A.Z."/>
            <person name="Laiz L."/>
            <person name="Saiz-Jimenez C."/>
        </authorList>
    </citation>
    <scope>NUCLEOTIDE SEQUENCE [LARGE SCALE GENOMIC DNA]</scope>
    <source>
        <strain evidence="1 2">DSM 22867</strain>
    </source>
</reference>
<proteinExistence type="predicted"/>
<dbReference type="AlphaFoldDB" id="A0A3A1UXG5"/>
<dbReference type="RefSeq" id="WP_119600652.1">
    <property type="nucleotide sequence ID" value="NZ_QXQA01000009.1"/>
</dbReference>
<comment type="caution">
    <text evidence="1">The sequence shown here is derived from an EMBL/GenBank/DDBJ whole genome shotgun (WGS) entry which is preliminary data.</text>
</comment>
<organism evidence="1 2">
    <name type="scientific">Paenibacillus nanensis</name>
    <dbReference type="NCBI Taxonomy" id="393251"/>
    <lineage>
        <taxon>Bacteria</taxon>
        <taxon>Bacillati</taxon>
        <taxon>Bacillota</taxon>
        <taxon>Bacilli</taxon>
        <taxon>Bacillales</taxon>
        <taxon>Paenibacillaceae</taxon>
        <taxon>Paenibacillus</taxon>
    </lineage>
</organism>
<accession>A0A3A1UXG5</accession>
<name>A0A3A1UXG5_9BACL</name>
<evidence type="ECO:0000313" key="1">
    <source>
        <dbReference type="EMBL" id="RIX51872.1"/>
    </source>
</evidence>
<sequence length="76" mass="8657">MNENDQFRTYRPFIGPFDPCPPMTVKSYNVPPQLFISFQPPNLPQFSPYEALKHGTLWPALYAPYPGPSRKEAGEA</sequence>
<dbReference type="EMBL" id="QXQA01000009">
    <property type="protein sequence ID" value="RIX51872.1"/>
    <property type="molecule type" value="Genomic_DNA"/>
</dbReference>
<dbReference type="Pfam" id="PF11007">
    <property type="entry name" value="CotJA"/>
    <property type="match status" value="1"/>
</dbReference>
<dbReference type="Proteomes" id="UP000266482">
    <property type="component" value="Unassembled WGS sequence"/>
</dbReference>
<evidence type="ECO:0000313" key="2">
    <source>
        <dbReference type="Proteomes" id="UP000266482"/>
    </source>
</evidence>
<protein>
    <submittedName>
        <fullName evidence="1">Spore coat associated protein CotJA</fullName>
    </submittedName>
</protein>